<dbReference type="Proteomes" id="UP001172155">
    <property type="component" value="Unassembled WGS sequence"/>
</dbReference>
<dbReference type="EMBL" id="JAUKUD010000002">
    <property type="protein sequence ID" value="KAK0752451.1"/>
    <property type="molecule type" value="Genomic_DNA"/>
</dbReference>
<gene>
    <name evidence="3" type="ORF">B0T18DRAFT_426914</name>
</gene>
<dbReference type="AlphaFoldDB" id="A0AA40F813"/>
<reference evidence="3" key="1">
    <citation type="submission" date="2023-06" db="EMBL/GenBank/DDBJ databases">
        <title>Genome-scale phylogeny and comparative genomics of the fungal order Sordariales.</title>
        <authorList>
            <consortium name="Lawrence Berkeley National Laboratory"/>
            <person name="Hensen N."/>
            <person name="Bonometti L."/>
            <person name="Westerberg I."/>
            <person name="Brannstrom I.O."/>
            <person name="Guillou S."/>
            <person name="Cros-Aarteil S."/>
            <person name="Calhoun S."/>
            <person name="Haridas S."/>
            <person name="Kuo A."/>
            <person name="Mondo S."/>
            <person name="Pangilinan J."/>
            <person name="Riley R."/>
            <person name="LaButti K."/>
            <person name="Andreopoulos B."/>
            <person name="Lipzen A."/>
            <person name="Chen C."/>
            <person name="Yanf M."/>
            <person name="Daum C."/>
            <person name="Ng V."/>
            <person name="Clum A."/>
            <person name="Steindorff A."/>
            <person name="Ohm R."/>
            <person name="Martin F."/>
            <person name="Silar P."/>
            <person name="Natvig D."/>
            <person name="Lalanne C."/>
            <person name="Gautier V."/>
            <person name="Ament-velasquez S.L."/>
            <person name="Kruys A."/>
            <person name="Hutchinson M.I."/>
            <person name="Powell A.J."/>
            <person name="Barry K."/>
            <person name="Miller A.N."/>
            <person name="Grigoriev I.V."/>
            <person name="Debuchy R."/>
            <person name="Gladieux P."/>
            <person name="Thoren M.H."/>
            <person name="Johannesson H."/>
        </authorList>
    </citation>
    <scope>NUCLEOTIDE SEQUENCE</scope>
    <source>
        <strain evidence="3">SMH3187-1</strain>
    </source>
</reference>
<feature type="signal peptide" evidence="2">
    <location>
        <begin position="1"/>
        <end position="20"/>
    </location>
</feature>
<proteinExistence type="predicted"/>
<evidence type="ECO:0000256" key="2">
    <source>
        <dbReference type="SAM" id="SignalP"/>
    </source>
</evidence>
<evidence type="ECO:0000256" key="1">
    <source>
        <dbReference type="SAM" id="MobiDB-lite"/>
    </source>
</evidence>
<name>A0AA40F813_9PEZI</name>
<accession>A0AA40F813</accession>
<protein>
    <recommendedName>
        <fullName evidence="5">Secreted protein</fullName>
    </recommendedName>
</protein>
<keyword evidence="2" id="KW-0732">Signal</keyword>
<feature type="region of interest" description="Disordered" evidence="1">
    <location>
        <begin position="101"/>
        <end position="123"/>
    </location>
</feature>
<comment type="caution">
    <text evidence="3">The sequence shown here is derived from an EMBL/GenBank/DDBJ whole genome shotgun (WGS) entry which is preliminary data.</text>
</comment>
<organism evidence="3 4">
    <name type="scientific">Schizothecium vesticola</name>
    <dbReference type="NCBI Taxonomy" id="314040"/>
    <lineage>
        <taxon>Eukaryota</taxon>
        <taxon>Fungi</taxon>
        <taxon>Dikarya</taxon>
        <taxon>Ascomycota</taxon>
        <taxon>Pezizomycotina</taxon>
        <taxon>Sordariomycetes</taxon>
        <taxon>Sordariomycetidae</taxon>
        <taxon>Sordariales</taxon>
        <taxon>Schizotheciaceae</taxon>
        <taxon>Schizothecium</taxon>
    </lineage>
</organism>
<evidence type="ECO:0008006" key="5">
    <source>
        <dbReference type="Google" id="ProtNLM"/>
    </source>
</evidence>
<keyword evidence="4" id="KW-1185">Reference proteome</keyword>
<evidence type="ECO:0000313" key="3">
    <source>
        <dbReference type="EMBL" id="KAK0752451.1"/>
    </source>
</evidence>
<sequence>MQFSLQAALGMAMLATSASADYVAATTSCAINNSCNSRGLWYTDTPGVPYSVGMNGGCRNQGVPGISWMCVDWGSSPHRLKFTTAFGDRCLAKHGERLPDAKRFPLTSSPSTHKLPPMRHERM</sequence>
<feature type="chain" id="PRO_5041291016" description="Secreted protein" evidence="2">
    <location>
        <begin position="21"/>
        <end position="123"/>
    </location>
</feature>
<evidence type="ECO:0000313" key="4">
    <source>
        <dbReference type="Proteomes" id="UP001172155"/>
    </source>
</evidence>